<keyword evidence="3" id="KW-1185">Reference proteome</keyword>
<dbReference type="AlphaFoldDB" id="A0A835H7E5"/>
<evidence type="ECO:0000256" key="1">
    <source>
        <dbReference type="SAM" id="Phobius"/>
    </source>
</evidence>
<protein>
    <submittedName>
        <fullName evidence="2">Uncharacterized protein</fullName>
    </submittedName>
</protein>
<keyword evidence="1" id="KW-0812">Transmembrane</keyword>
<dbReference type="Proteomes" id="UP000631114">
    <property type="component" value="Unassembled WGS sequence"/>
</dbReference>
<proteinExistence type="predicted"/>
<gene>
    <name evidence="2" type="ORF">IFM89_028866</name>
</gene>
<organism evidence="2 3">
    <name type="scientific">Coptis chinensis</name>
    <dbReference type="NCBI Taxonomy" id="261450"/>
    <lineage>
        <taxon>Eukaryota</taxon>
        <taxon>Viridiplantae</taxon>
        <taxon>Streptophyta</taxon>
        <taxon>Embryophyta</taxon>
        <taxon>Tracheophyta</taxon>
        <taxon>Spermatophyta</taxon>
        <taxon>Magnoliopsida</taxon>
        <taxon>Ranunculales</taxon>
        <taxon>Ranunculaceae</taxon>
        <taxon>Coptidoideae</taxon>
        <taxon>Coptis</taxon>
    </lineage>
</organism>
<accession>A0A835H7E5</accession>
<sequence length="107" mass="11895">MGQIGLDILSDEIVSEQLTRVYRKGPIHMYCGPHQKNASVLMTLHGFKPIVVFTVALLAACVHGGFESHLCKNRCRARADPTRIEVADLRESIKRPTISPLYYSSLG</sequence>
<keyword evidence="1" id="KW-0472">Membrane</keyword>
<name>A0A835H7E5_9MAGN</name>
<evidence type="ECO:0000313" key="2">
    <source>
        <dbReference type="EMBL" id="KAF9594209.1"/>
    </source>
</evidence>
<feature type="transmembrane region" description="Helical" evidence="1">
    <location>
        <begin position="46"/>
        <end position="66"/>
    </location>
</feature>
<dbReference type="EMBL" id="JADFTS010000008">
    <property type="protein sequence ID" value="KAF9594209.1"/>
    <property type="molecule type" value="Genomic_DNA"/>
</dbReference>
<reference evidence="2 3" key="1">
    <citation type="submission" date="2020-10" db="EMBL/GenBank/DDBJ databases">
        <title>The Coptis chinensis genome and diversification of protoberbering-type alkaloids.</title>
        <authorList>
            <person name="Wang B."/>
            <person name="Shu S."/>
            <person name="Song C."/>
            <person name="Liu Y."/>
        </authorList>
    </citation>
    <scope>NUCLEOTIDE SEQUENCE [LARGE SCALE GENOMIC DNA]</scope>
    <source>
        <strain evidence="2">HL-2020</strain>
        <tissue evidence="2">Leaf</tissue>
    </source>
</reference>
<dbReference type="OrthoDB" id="10265862at2759"/>
<evidence type="ECO:0000313" key="3">
    <source>
        <dbReference type="Proteomes" id="UP000631114"/>
    </source>
</evidence>
<comment type="caution">
    <text evidence="2">The sequence shown here is derived from an EMBL/GenBank/DDBJ whole genome shotgun (WGS) entry which is preliminary data.</text>
</comment>
<keyword evidence="1" id="KW-1133">Transmembrane helix</keyword>